<accession>A0A927WKD6</accession>
<protein>
    <submittedName>
        <fullName evidence="1">DUF2284 domain-containing protein</fullName>
    </submittedName>
</protein>
<evidence type="ECO:0000313" key="2">
    <source>
        <dbReference type="Proteomes" id="UP000772151"/>
    </source>
</evidence>
<dbReference type="Pfam" id="PF10050">
    <property type="entry name" value="DUF2284"/>
    <property type="match status" value="1"/>
</dbReference>
<dbReference type="InterPro" id="IPR019271">
    <property type="entry name" value="DUF2284_metal-binding"/>
</dbReference>
<sequence>MDYSVEYRKNKMPMELFRQRYQDKEKFMAYCRECPRYDTVWSCPPLDIDAEAYLSRFEWINVVGAKINLERHVIEEADTADKIKDLGWKIVSEVKLCMEEKLRKLERELPGSISLSSGGCNLCRKCSRKAGQPCRLPDKMRYSLDAFGFDLSAITQDMLGIEIQWCRDRLPDYFTLVHGIMTVNEVPEKFRDRYLRAETG</sequence>
<proteinExistence type="predicted"/>
<gene>
    <name evidence="1" type="ORF">E7203_04860</name>
</gene>
<evidence type="ECO:0000313" key="1">
    <source>
        <dbReference type="EMBL" id="MBE6084787.1"/>
    </source>
</evidence>
<dbReference type="EMBL" id="SVCA01000003">
    <property type="protein sequence ID" value="MBE6084787.1"/>
    <property type="molecule type" value="Genomic_DNA"/>
</dbReference>
<dbReference type="AlphaFoldDB" id="A0A927WKD6"/>
<dbReference type="Proteomes" id="UP000772151">
    <property type="component" value="Unassembled WGS sequence"/>
</dbReference>
<name>A0A927WKD6_SELRU</name>
<reference evidence="1" key="1">
    <citation type="submission" date="2019-04" db="EMBL/GenBank/DDBJ databases">
        <title>Evolution of Biomass-Degrading Anaerobic Consortia Revealed by Metagenomics.</title>
        <authorList>
            <person name="Peng X."/>
        </authorList>
    </citation>
    <scope>NUCLEOTIDE SEQUENCE</scope>
    <source>
        <strain evidence="1">SIG242</strain>
    </source>
</reference>
<organism evidence="1 2">
    <name type="scientific">Selenomonas ruminantium</name>
    <dbReference type="NCBI Taxonomy" id="971"/>
    <lineage>
        <taxon>Bacteria</taxon>
        <taxon>Bacillati</taxon>
        <taxon>Bacillota</taxon>
        <taxon>Negativicutes</taxon>
        <taxon>Selenomonadales</taxon>
        <taxon>Selenomonadaceae</taxon>
        <taxon>Selenomonas</taxon>
    </lineage>
</organism>
<comment type="caution">
    <text evidence="1">The sequence shown here is derived from an EMBL/GenBank/DDBJ whole genome shotgun (WGS) entry which is preliminary data.</text>
</comment>
<dbReference type="RefSeq" id="WP_303668847.1">
    <property type="nucleotide sequence ID" value="NZ_SVCA01000003.1"/>
</dbReference>